<name>A0AAV2NRN5_9HYME</name>
<evidence type="ECO:0000259" key="8">
    <source>
        <dbReference type="PROSITE" id="PS51192"/>
    </source>
</evidence>
<dbReference type="CDD" id="cd17917">
    <property type="entry name" value="DEXHc_RHA-like"/>
    <property type="match status" value="1"/>
</dbReference>
<dbReference type="SMART" id="SM00847">
    <property type="entry name" value="HA2"/>
    <property type="match status" value="1"/>
</dbReference>
<dbReference type="PROSITE" id="PS51194">
    <property type="entry name" value="HELICASE_CTER"/>
    <property type="match status" value="1"/>
</dbReference>
<dbReference type="PANTHER" id="PTHR18934:SF257">
    <property type="entry name" value="ATP-DEPENDENT RNA HELICASE DHX30"/>
    <property type="match status" value="1"/>
</dbReference>
<feature type="domain" description="Helicase ATP-binding" evidence="8">
    <location>
        <begin position="308"/>
        <end position="476"/>
    </location>
</feature>
<dbReference type="InterPro" id="IPR007502">
    <property type="entry name" value="Helicase-assoc_dom"/>
</dbReference>
<sequence>MSGIFLILAGQRSACKWLKQCRISYLYKDVIKDSHVHSTVQYCISVKDKEDRHLSKEAKEPKDFKYENVANTNNLHSNLNLRKQTDDKLEENYDKFGHQRSNKESLSQKRLERLYPDPISSLTSIYSIISHELNDQTVLTSSFEDITLKKTKWESTLNVKWPEAISFKSVGKTKRIAFKNAAFKCLQWLEMNDKLKNGKPIIYDNEDIKNMQFKPVDLSVTSELLYKMTDLIETYETKIRNMTTRENISDTVTYNLLHQNTSDHHPILGETVYTDTHNRNETLRRRLFERRTDEAVNLPILEFRDEILSKLKNNRVLLIEGDTGCGKTTQVPQFIMDNFARSGNATDCNILISQPRRISAISLADRIAHERGEKVGDVVGFQVRLEQVLPKELGGILFCTTGILLRKLQSNPSLEGCSHVILDEAHERHIDTDMLMILLKRALQQNPDLKVLIMSATINTHMFQRYFDCPAVKVPGRLYPVKVHFLEDIESLPNIRKYQSYDFRHRYDNEDERLSVNYEKVVQIIKWISQNKPPGAILCFLPGWNEITKVQSMLEYLPLETERQLILPIHSKVSHGEQRRIFEHASAGTRKIILATDIAETGITVSDVVYVIDSAIRKESRWDDNKDLLCISNRWVSQANIHQRKGRAGRVKPGESYHVITKAEYAKLEPHPLPQVLCNPLEKVVLDTKSYTNEKAEKFLSGLLEPPSPAAIQKAVRNLIDLGVLDDDENLTALGKRMALFPMHPKFSKALVYSSIFNCIHPITTIAGVFSGEDNFFYGILDHKSEIRENKKLYHPSSDHIALAWIFKQWFKHNTTSSHLIPRFCKQMRLRQNRMEMLSQIRNMFIQYLIQCRLLTKNTIYSNYDNFDDVTNKYENNDELVRALLYSASQQLIEHKNMGFKKGILRKGVNKLQTQGRAIAVISGESVNYKRKAWPTPYLTYFNGAYCEMRRSTVVRETSMISPLTVLLFSQGKTQCYKKNDGRIEIVIKINQRHTLRFSCDKETADVLLEFRNIMWSLVQYSLEKQGIGEHGGDLNSKQIFEYKDQLLETLSEILHVSSKPLENADNKISID</sequence>
<dbReference type="PROSITE" id="PS00690">
    <property type="entry name" value="DEAH_ATP_HELICASE"/>
    <property type="match status" value="1"/>
</dbReference>
<dbReference type="GO" id="GO:0003678">
    <property type="term" value="F:DNA helicase activity"/>
    <property type="evidence" value="ECO:0007669"/>
    <property type="project" value="TreeGrafter"/>
</dbReference>
<accession>A0AAV2NRN5</accession>
<dbReference type="InterPro" id="IPR014001">
    <property type="entry name" value="Helicase_ATP-bd"/>
</dbReference>
<feature type="domain" description="Helicase C-terminal" evidence="9">
    <location>
        <begin position="520"/>
        <end position="692"/>
    </location>
</feature>
<evidence type="ECO:0000256" key="5">
    <source>
        <dbReference type="ARBA" id="ARBA00022840"/>
    </source>
</evidence>
<dbReference type="CDD" id="cd18791">
    <property type="entry name" value="SF2_C_RHA"/>
    <property type="match status" value="1"/>
</dbReference>
<dbReference type="Gene3D" id="1.20.120.1080">
    <property type="match status" value="1"/>
</dbReference>
<gene>
    <name evidence="10" type="ORF">LPLAT_LOCUS7896</name>
</gene>
<evidence type="ECO:0000313" key="11">
    <source>
        <dbReference type="Proteomes" id="UP001497644"/>
    </source>
</evidence>
<dbReference type="GO" id="GO:0005524">
    <property type="term" value="F:ATP binding"/>
    <property type="evidence" value="ECO:0007669"/>
    <property type="project" value="UniProtKB-KW"/>
</dbReference>
<dbReference type="PANTHER" id="PTHR18934">
    <property type="entry name" value="ATP-DEPENDENT RNA HELICASE"/>
    <property type="match status" value="1"/>
</dbReference>
<dbReference type="InterPro" id="IPR048333">
    <property type="entry name" value="HA2_WH"/>
</dbReference>
<dbReference type="PROSITE" id="PS51192">
    <property type="entry name" value="HELICASE_ATP_BIND_1"/>
    <property type="match status" value="1"/>
</dbReference>
<evidence type="ECO:0000259" key="9">
    <source>
        <dbReference type="PROSITE" id="PS51194"/>
    </source>
</evidence>
<protein>
    <recommendedName>
        <fullName evidence="1">RNA helicase</fullName>
        <ecNumber evidence="1">3.6.4.13</ecNumber>
    </recommendedName>
</protein>
<dbReference type="Proteomes" id="UP001497644">
    <property type="component" value="Chromosome 3"/>
</dbReference>
<dbReference type="EMBL" id="OZ034826">
    <property type="protein sequence ID" value="CAL1681997.1"/>
    <property type="molecule type" value="Genomic_DNA"/>
</dbReference>
<organism evidence="10 11">
    <name type="scientific">Lasius platythorax</name>
    <dbReference type="NCBI Taxonomy" id="488582"/>
    <lineage>
        <taxon>Eukaryota</taxon>
        <taxon>Metazoa</taxon>
        <taxon>Ecdysozoa</taxon>
        <taxon>Arthropoda</taxon>
        <taxon>Hexapoda</taxon>
        <taxon>Insecta</taxon>
        <taxon>Pterygota</taxon>
        <taxon>Neoptera</taxon>
        <taxon>Endopterygota</taxon>
        <taxon>Hymenoptera</taxon>
        <taxon>Apocrita</taxon>
        <taxon>Aculeata</taxon>
        <taxon>Formicoidea</taxon>
        <taxon>Formicidae</taxon>
        <taxon>Formicinae</taxon>
        <taxon>Lasius</taxon>
        <taxon>Lasius</taxon>
    </lineage>
</organism>
<evidence type="ECO:0000256" key="1">
    <source>
        <dbReference type="ARBA" id="ARBA00012552"/>
    </source>
</evidence>
<dbReference type="Gene3D" id="3.30.160.20">
    <property type="match status" value="1"/>
</dbReference>
<proteinExistence type="inferred from homology"/>
<dbReference type="Pfam" id="PF00270">
    <property type="entry name" value="DEAD"/>
    <property type="match status" value="1"/>
</dbReference>
<dbReference type="InterPro" id="IPR002464">
    <property type="entry name" value="DNA/RNA_helicase_DEAH_CS"/>
</dbReference>
<keyword evidence="6" id="KW-0694">RNA-binding</keyword>
<dbReference type="FunFam" id="3.40.50.300:FF:000526">
    <property type="entry name" value="DExH-box ATP-dependent RNA helicase DExH3"/>
    <property type="match status" value="1"/>
</dbReference>
<evidence type="ECO:0000256" key="6">
    <source>
        <dbReference type="ARBA" id="ARBA00022884"/>
    </source>
</evidence>
<dbReference type="Pfam" id="PF04408">
    <property type="entry name" value="WHD_HA2"/>
    <property type="match status" value="1"/>
</dbReference>
<dbReference type="Gene3D" id="3.40.50.300">
    <property type="entry name" value="P-loop containing nucleotide triphosphate hydrolases"/>
    <property type="match status" value="2"/>
</dbReference>
<dbReference type="Pfam" id="PF00271">
    <property type="entry name" value="Helicase_C"/>
    <property type="match status" value="1"/>
</dbReference>
<evidence type="ECO:0000256" key="2">
    <source>
        <dbReference type="ARBA" id="ARBA00022741"/>
    </source>
</evidence>
<dbReference type="Pfam" id="PF21010">
    <property type="entry name" value="HA2_C"/>
    <property type="match status" value="1"/>
</dbReference>
<keyword evidence="11" id="KW-1185">Reference proteome</keyword>
<dbReference type="InterPro" id="IPR011545">
    <property type="entry name" value="DEAD/DEAH_box_helicase_dom"/>
</dbReference>
<keyword evidence="5" id="KW-0067">ATP-binding</keyword>
<dbReference type="EC" id="3.6.4.13" evidence="1"/>
<comment type="similarity">
    <text evidence="7">Belongs to the DExH box helicase family.</text>
</comment>
<dbReference type="GO" id="GO:0005634">
    <property type="term" value="C:nucleus"/>
    <property type="evidence" value="ECO:0007669"/>
    <property type="project" value="TreeGrafter"/>
</dbReference>
<keyword evidence="2" id="KW-0547">Nucleotide-binding</keyword>
<dbReference type="GO" id="GO:0016787">
    <property type="term" value="F:hydrolase activity"/>
    <property type="evidence" value="ECO:0007669"/>
    <property type="project" value="UniProtKB-KW"/>
</dbReference>
<evidence type="ECO:0000313" key="10">
    <source>
        <dbReference type="EMBL" id="CAL1681997.1"/>
    </source>
</evidence>
<dbReference type="InterPro" id="IPR001650">
    <property type="entry name" value="Helicase_C-like"/>
</dbReference>
<evidence type="ECO:0000256" key="7">
    <source>
        <dbReference type="ARBA" id="ARBA00060772"/>
    </source>
</evidence>
<keyword evidence="4" id="KW-0347">Helicase</keyword>
<dbReference type="GO" id="GO:0005737">
    <property type="term" value="C:cytoplasm"/>
    <property type="evidence" value="ECO:0007669"/>
    <property type="project" value="TreeGrafter"/>
</dbReference>
<reference evidence="10" key="1">
    <citation type="submission" date="2024-04" db="EMBL/GenBank/DDBJ databases">
        <authorList>
            <consortium name="Molecular Ecology Group"/>
        </authorList>
    </citation>
    <scope>NUCLEOTIDE SEQUENCE</scope>
</reference>
<dbReference type="InterPro" id="IPR027417">
    <property type="entry name" value="P-loop_NTPase"/>
</dbReference>
<evidence type="ECO:0000256" key="3">
    <source>
        <dbReference type="ARBA" id="ARBA00022801"/>
    </source>
</evidence>
<keyword evidence="3" id="KW-0378">Hydrolase</keyword>
<dbReference type="GO" id="GO:0002151">
    <property type="term" value="F:G-quadruplex RNA binding"/>
    <property type="evidence" value="ECO:0007669"/>
    <property type="project" value="TreeGrafter"/>
</dbReference>
<dbReference type="SUPFAM" id="SSF52540">
    <property type="entry name" value="P-loop containing nucleoside triphosphate hydrolases"/>
    <property type="match status" value="1"/>
</dbReference>
<dbReference type="AlphaFoldDB" id="A0AAV2NRN5"/>
<dbReference type="GO" id="GO:0003724">
    <property type="term" value="F:RNA helicase activity"/>
    <property type="evidence" value="ECO:0007669"/>
    <property type="project" value="UniProtKB-EC"/>
</dbReference>
<evidence type="ECO:0000256" key="4">
    <source>
        <dbReference type="ARBA" id="ARBA00022806"/>
    </source>
</evidence>
<dbReference type="SMART" id="SM00490">
    <property type="entry name" value="HELICc"/>
    <property type="match status" value="1"/>
</dbReference>
<dbReference type="SMART" id="SM00487">
    <property type="entry name" value="DEXDc"/>
    <property type="match status" value="1"/>
</dbReference>